<sequence length="308" mass="34215">MRGRSAKSIFLILSFLYIVLSKKVFAPDVRRHPNWNLLDHNECGISLADRIIGGTNATMGQYPWLARIGYIDNNMYSHPVYKCGGSLINKLYVVTAAHCVDKIPDNSIIAIIRLGEHNSLTEIDCEGDVCSAPVQDFRPVSLIIHKYYGKPAYKNDIALIRLNRPAIFNGWVQPICLPSGNQLTKNYRGSVAEVAGWGVYNMNPPRSSYTLRYVRLPVVDREICTTYFQKYADIGPTQLCVGGVIGEDSCGGDSGGPLVKAEAQHDIPRYYIIGIVSFGARRCGATEMPGVYTRMASYVLWILNNISN</sequence>
<evidence type="ECO:0000313" key="14">
    <source>
        <dbReference type="EMBL" id="KAK4885205.1"/>
    </source>
</evidence>
<gene>
    <name evidence="14" type="ORF">RN001_001476</name>
</gene>
<keyword evidence="3 12" id="KW-0732">Signal</keyword>
<evidence type="ECO:0000256" key="9">
    <source>
        <dbReference type="ARBA" id="ARBA00023180"/>
    </source>
</evidence>
<dbReference type="Gene3D" id="2.40.10.10">
    <property type="entry name" value="Trypsin-like serine proteases"/>
    <property type="match status" value="3"/>
</dbReference>
<evidence type="ECO:0000256" key="1">
    <source>
        <dbReference type="ARBA" id="ARBA00022670"/>
    </source>
</evidence>
<dbReference type="PROSITE" id="PS00134">
    <property type="entry name" value="TRYPSIN_HIS"/>
    <property type="match status" value="1"/>
</dbReference>
<keyword evidence="7" id="KW-0865">Zymogen</keyword>
<keyword evidence="1 11" id="KW-0645">Protease</keyword>
<evidence type="ECO:0000256" key="4">
    <source>
        <dbReference type="ARBA" id="ARBA00022801"/>
    </source>
</evidence>
<dbReference type="AlphaFoldDB" id="A0AAN7PBN2"/>
<dbReference type="Pfam" id="PF00089">
    <property type="entry name" value="Trypsin"/>
    <property type="match status" value="1"/>
</dbReference>
<dbReference type="PRINTS" id="PR00722">
    <property type="entry name" value="CHYMOTRYPSIN"/>
</dbReference>
<evidence type="ECO:0000256" key="11">
    <source>
        <dbReference type="RuleBase" id="RU363034"/>
    </source>
</evidence>
<dbReference type="InterPro" id="IPR001254">
    <property type="entry name" value="Trypsin_dom"/>
</dbReference>
<evidence type="ECO:0000256" key="10">
    <source>
        <dbReference type="ARBA" id="ARBA00024195"/>
    </source>
</evidence>
<dbReference type="FunFam" id="2.40.10.10:FF:000078">
    <property type="entry name" value="Serine protease H137"/>
    <property type="match status" value="1"/>
</dbReference>
<evidence type="ECO:0000313" key="15">
    <source>
        <dbReference type="Proteomes" id="UP001353858"/>
    </source>
</evidence>
<dbReference type="InterPro" id="IPR009003">
    <property type="entry name" value="Peptidase_S1_PA"/>
</dbReference>
<accession>A0AAN7PBN2</accession>
<evidence type="ECO:0000259" key="13">
    <source>
        <dbReference type="PROSITE" id="PS50240"/>
    </source>
</evidence>
<dbReference type="GO" id="GO:0004252">
    <property type="term" value="F:serine-type endopeptidase activity"/>
    <property type="evidence" value="ECO:0007669"/>
    <property type="project" value="InterPro"/>
</dbReference>
<feature type="signal peptide" evidence="12">
    <location>
        <begin position="1"/>
        <end position="21"/>
    </location>
</feature>
<dbReference type="SMART" id="SM00020">
    <property type="entry name" value="Tryp_SPc"/>
    <property type="match status" value="1"/>
</dbReference>
<keyword evidence="6" id="KW-0106">Calcium</keyword>
<evidence type="ECO:0000256" key="3">
    <source>
        <dbReference type="ARBA" id="ARBA00022729"/>
    </source>
</evidence>
<dbReference type="Proteomes" id="UP001353858">
    <property type="component" value="Unassembled WGS sequence"/>
</dbReference>
<evidence type="ECO:0000256" key="2">
    <source>
        <dbReference type="ARBA" id="ARBA00022723"/>
    </source>
</evidence>
<keyword evidence="2" id="KW-0479">Metal-binding</keyword>
<dbReference type="EMBL" id="JARPUR010000001">
    <property type="protein sequence ID" value="KAK4885205.1"/>
    <property type="molecule type" value="Genomic_DNA"/>
</dbReference>
<dbReference type="SUPFAM" id="SSF50494">
    <property type="entry name" value="Trypsin-like serine proteases"/>
    <property type="match status" value="1"/>
</dbReference>
<dbReference type="PROSITE" id="PS00135">
    <property type="entry name" value="TRYPSIN_SER"/>
    <property type="match status" value="1"/>
</dbReference>
<evidence type="ECO:0000256" key="7">
    <source>
        <dbReference type="ARBA" id="ARBA00023145"/>
    </source>
</evidence>
<reference evidence="15" key="1">
    <citation type="submission" date="2023-01" db="EMBL/GenBank/DDBJ databases">
        <title>Key to firefly adult light organ development and bioluminescence: homeobox transcription factors regulate luciferase expression and transportation to peroxisome.</title>
        <authorList>
            <person name="Fu X."/>
        </authorList>
    </citation>
    <scope>NUCLEOTIDE SEQUENCE [LARGE SCALE GENOMIC DNA]</scope>
</reference>
<comment type="similarity">
    <text evidence="10">Belongs to the peptidase S1 family. CLIP subfamily.</text>
</comment>
<dbReference type="InterPro" id="IPR033116">
    <property type="entry name" value="TRYPSIN_SER"/>
</dbReference>
<proteinExistence type="inferred from homology"/>
<dbReference type="PANTHER" id="PTHR24256">
    <property type="entry name" value="TRYPTASE-RELATED"/>
    <property type="match status" value="1"/>
</dbReference>
<evidence type="ECO:0000256" key="8">
    <source>
        <dbReference type="ARBA" id="ARBA00023157"/>
    </source>
</evidence>
<dbReference type="CDD" id="cd00190">
    <property type="entry name" value="Tryp_SPc"/>
    <property type="match status" value="1"/>
</dbReference>
<dbReference type="InterPro" id="IPR018114">
    <property type="entry name" value="TRYPSIN_HIS"/>
</dbReference>
<dbReference type="InterPro" id="IPR043504">
    <property type="entry name" value="Peptidase_S1_PA_chymotrypsin"/>
</dbReference>
<comment type="caution">
    <text evidence="14">The sequence shown here is derived from an EMBL/GenBank/DDBJ whole genome shotgun (WGS) entry which is preliminary data.</text>
</comment>
<dbReference type="GO" id="GO:0046872">
    <property type="term" value="F:metal ion binding"/>
    <property type="evidence" value="ECO:0007669"/>
    <property type="project" value="UniProtKB-KW"/>
</dbReference>
<feature type="domain" description="Peptidase S1" evidence="13">
    <location>
        <begin position="51"/>
        <end position="307"/>
    </location>
</feature>
<feature type="chain" id="PRO_5042811731" description="Peptidase S1 domain-containing protein" evidence="12">
    <location>
        <begin position="22"/>
        <end position="308"/>
    </location>
</feature>
<keyword evidence="4 11" id="KW-0378">Hydrolase</keyword>
<dbReference type="GO" id="GO:0051604">
    <property type="term" value="P:protein maturation"/>
    <property type="evidence" value="ECO:0007669"/>
    <property type="project" value="UniProtKB-ARBA"/>
</dbReference>
<keyword evidence="8" id="KW-1015">Disulfide bond</keyword>
<dbReference type="InterPro" id="IPR051487">
    <property type="entry name" value="Ser/Thr_Proteases_Immune/Dev"/>
</dbReference>
<name>A0AAN7PBN2_9COLE</name>
<keyword evidence="15" id="KW-1185">Reference proteome</keyword>
<protein>
    <recommendedName>
        <fullName evidence="13">Peptidase S1 domain-containing protein</fullName>
    </recommendedName>
</protein>
<evidence type="ECO:0000256" key="6">
    <source>
        <dbReference type="ARBA" id="ARBA00022837"/>
    </source>
</evidence>
<dbReference type="InterPro" id="IPR001314">
    <property type="entry name" value="Peptidase_S1A"/>
</dbReference>
<organism evidence="14 15">
    <name type="scientific">Aquatica leii</name>
    <dbReference type="NCBI Taxonomy" id="1421715"/>
    <lineage>
        <taxon>Eukaryota</taxon>
        <taxon>Metazoa</taxon>
        <taxon>Ecdysozoa</taxon>
        <taxon>Arthropoda</taxon>
        <taxon>Hexapoda</taxon>
        <taxon>Insecta</taxon>
        <taxon>Pterygota</taxon>
        <taxon>Neoptera</taxon>
        <taxon>Endopterygota</taxon>
        <taxon>Coleoptera</taxon>
        <taxon>Polyphaga</taxon>
        <taxon>Elateriformia</taxon>
        <taxon>Elateroidea</taxon>
        <taxon>Lampyridae</taxon>
        <taxon>Luciolinae</taxon>
        <taxon>Aquatica</taxon>
    </lineage>
</organism>
<evidence type="ECO:0000256" key="5">
    <source>
        <dbReference type="ARBA" id="ARBA00022825"/>
    </source>
</evidence>
<dbReference type="FunFam" id="2.40.10.10:FF:000028">
    <property type="entry name" value="Serine protease easter"/>
    <property type="match status" value="1"/>
</dbReference>
<keyword evidence="9" id="KW-0325">Glycoprotein</keyword>
<keyword evidence="5 11" id="KW-0720">Serine protease</keyword>
<dbReference type="PROSITE" id="PS50240">
    <property type="entry name" value="TRYPSIN_DOM"/>
    <property type="match status" value="1"/>
</dbReference>
<evidence type="ECO:0000256" key="12">
    <source>
        <dbReference type="SAM" id="SignalP"/>
    </source>
</evidence>
<dbReference type="GO" id="GO:0006508">
    <property type="term" value="P:proteolysis"/>
    <property type="evidence" value="ECO:0007669"/>
    <property type="project" value="UniProtKB-KW"/>
</dbReference>